<dbReference type="EMBL" id="SORE01000002">
    <property type="protein sequence ID" value="TDY54044.1"/>
    <property type="molecule type" value="Genomic_DNA"/>
</dbReference>
<evidence type="ECO:0000256" key="2">
    <source>
        <dbReference type="SAM" id="SignalP"/>
    </source>
</evidence>
<keyword evidence="2" id="KW-0732">Signal</keyword>
<proteinExistence type="predicted"/>
<keyword evidence="4" id="KW-1185">Reference proteome</keyword>
<accession>A0A4R8M380</accession>
<feature type="compositionally biased region" description="Low complexity" evidence="1">
    <location>
        <begin position="269"/>
        <end position="282"/>
    </location>
</feature>
<feature type="region of interest" description="Disordered" evidence="1">
    <location>
        <begin position="407"/>
        <end position="449"/>
    </location>
</feature>
<gene>
    <name evidence="3" type="ORF">BX592_102191</name>
</gene>
<feature type="region of interest" description="Disordered" evidence="1">
    <location>
        <begin position="154"/>
        <end position="184"/>
    </location>
</feature>
<dbReference type="OrthoDB" id="5956306at2"/>
<feature type="signal peptide" evidence="2">
    <location>
        <begin position="1"/>
        <end position="26"/>
    </location>
</feature>
<feature type="region of interest" description="Disordered" evidence="1">
    <location>
        <begin position="364"/>
        <end position="393"/>
    </location>
</feature>
<feature type="chain" id="PRO_5020929907" evidence="2">
    <location>
        <begin position="27"/>
        <end position="582"/>
    </location>
</feature>
<feature type="region of interest" description="Disordered" evidence="1">
    <location>
        <begin position="219"/>
        <end position="304"/>
    </location>
</feature>
<evidence type="ECO:0000313" key="4">
    <source>
        <dbReference type="Proteomes" id="UP000295509"/>
    </source>
</evidence>
<protein>
    <submittedName>
        <fullName evidence="3">Uncharacterized protein</fullName>
    </submittedName>
</protein>
<sequence length="582" mass="59512">MKTETRKFARIATVVCGSVAPFAAHAQQIDTVAESALQSAAAAAPMVAGVVQPDEESTRASANLPIVDAAQTDAQCVTDAASARSVPVSYAAPIAVPGHTDTVANMSTETAAPVVAAAQANELEWGEPRDDAAKVADVDLPSPVRPVPLEEAARMEGAPDVPHQIESSLPGARHADKVPPAKPVLLPNVQRPVHKAPVSYAAPIAVPVHAAGEERRAEVARVEGNSAEVKRAEVSGALANPAEADRALAIRTESNEAEASPSPRDDKPAAQAATAANVVEATPPRVVAQTPADGQPMRATPQRRVSYAAPVAVPTHDGTRAMSDAHGFPPSAPALPQAKPFALAHVKSSAATAPVVQMLQLPGPSVAPSPSPRADSRVASTPAALPSPPAKPPVSYAAPIAVTARADSSASAKPNAQSNAQQVAQHGAQPQAQPAQAAASTEDPQWSMPQKVAISDDRLDKMRGGFDLSSGLKVSFGISRMVVVNGNLVTTTSFNIPDISHISAQQAQQLASVNAGALVQNGPGNVVQPGALPSLSGAVIQNTLSNQQIQALTTINTTVNSLSMFKNANIGSTLSGALVRGR</sequence>
<name>A0A4R8M380_9BURK</name>
<dbReference type="RefSeq" id="WP_134190187.1">
    <property type="nucleotide sequence ID" value="NZ_JBHLUW010000035.1"/>
</dbReference>
<dbReference type="AlphaFoldDB" id="A0A4R8M380"/>
<organism evidence="3 4">
    <name type="scientific">Paraburkholderia rhizosphaerae</name>
    <dbReference type="NCBI Taxonomy" id="480658"/>
    <lineage>
        <taxon>Bacteria</taxon>
        <taxon>Pseudomonadati</taxon>
        <taxon>Pseudomonadota</taxon>
        <taxon>Betaproteobacteria</taxon>
        <taxon>Burkholderiales</taxon>
        <taxon>Burkholderiaceae</taxon>
        <taxon>Paraburkholderia</taxon>
    </lineage>
</organism>
<evidence type="ECO:0000313" key="3">
    <source>
        <dbReference type="EMBL" id="TDY54044.1"/>
    </source>
</evidence>
<dbReference type="Proteomes" id="UP000295509">
    <property type="component" value="Unassembled WGS sequence"/>
</dbReference>
<comment type="caution">
    <text evidence="3">The sequence shown here is derived from an EMBL/GenBank/DDBJ whole genome shotgun (WGS) entry which is preliminary data.</text>
</comment>
<reference evidence="3 4" key="1">
    <citation type="submission" date="2019-03" db="EMBL/GenBank/DDBJ databases">
        <title>Genomic Encyclopedia of Type Strains, Phase III (KMG-III): the genomes of soil and plant-associated and newly described type strains.</title>
        <authorList>
            <person name="Whitman W."/>
        </authorList>
    </citation>
    <scope>NUCLEOTIDE SEQUENCE [LARGE SCALE GENOMIC DNA]</scope>
    <source>
        <strain evidence="3 4">LMG 29544</strain>
    </source>
</reference>
<feature type="compositionally biased region" description="Low complexity" evidence="1">
    <location>
        <begin position="420"/>
        <end position="439"/>
    </location>
</feature>
<feature type="compositionally biased region" description="Polar residues" evidence="1">
    <location>
        <begin position="407"/>
        <end position="419"/>
    </location>
</feature>
<evidence type="ECO:0000256" key="1">
    <source>
        <dbReference type="SAM" id="MobiDB-lite"/>
    </source>
</evidence>